<evidence type="ECO:0000313" key="3">
    <source>
        <dbReference type="Proteomes" id="UP000466535"/>
    </source>
</evidence>
<feature type="region of interest" description="Disordered" evidence="1">
    <location>
        <begin position="41"/>
        <end position="62"/>
    </location>
</feature>
<organism evidence="2 3">
    <name type="scientific">Halovenus carboxidivorans</name>
    <dbReference type="NCBI Taxonomy" id="2692199"/>
    <lineage>
        <taxon>Archaea</taxon>
        <taxon>Methanobacteriati</taxon>
        <taxon>Methanobacteriota</taxon>
        <taxon>Stenosarchaea group</taxon>
        <taxon>Halobacteria</taxon>
        <taxon>Halobacteriales</taxon>
        <taxon>Haloarculaceae</taxon>
        <taxon>Halovenus</taxon>
    </lineage>
</organism>
<evidence type="ECO:0000313" key="2">
    <source>
        <dbReference type="EMBL" id="MXR52396.1"/>
    </source>
</evidence>
<dbReference type="EMBL" id="WUUT01000004">
    <property type="protein sequence ID" value="MXR52396.1"/>
    <property type="molecule type" value="Genomic_DNA"/>
</dbReference>
<dbReference type="OrthoDB" id="386087at2157"/>
<dbReference type="RefSeq" id="WP_159764507.1">
    <property type="nucleotide sequence ID" value="NZ_WUUT01000004.1"/>
</dbReference>
<feature type="region of interest" description="Disordered" evidence="1">
    <location>
        <begin position="1"/>
        <end position="20"/>
    </location>
</feature>
<sequence length="570" mass="63051">MSKTRGADKKNQSKTQARFSRRNILATSIAAVAGTAGCLNSGEADNDDNNNSEGQDEADIPEVSTTEIEFVDSNGESINNLAQVKVRTDQEVDPENLSGTVQVETLDNQIPLEFTETREGRYVSQELEIQAETTVTAELQPGNQIDGDQGDLQSSTEYQLTQGTSVQQTDSAPGIIEARLEPDNSTAGSLENLAAEELEATAQVNGQTQNITLHPEYTENENGEQEFNGYTALVNVVQNGKIREDVEIQIGEIDELEGFRLEDGKLTLTGEQAQKSIDSEEFISAEEAYEETYSDGAPISEDDLDQYQNGEIQDFGELLKEINAKAPTFGDANQEDKATEVYKQVGHNLLDLDRDQYRVIKRSATSGVDYFTVFYRKDTSEDWNKALGRGRNYEEADTTILLPEMETEDLTNSVLSNLHGLHNREDPTNASSIDFQQVTDIFSEFGVKQEYSEDEWSSRLENLDEYNDLLIPGGGEIGYTADVRGHMQDLINPRGGDVGAELELVEAASEYFHNAVPEDQFMQIDIDTEGEGEGEKLIETGTGEAFYATTVNQETHEENFMALYDPDVAS</sequence>
<dbReference type="Proteomes" id="UP000466535">
    <property type="component" value="Unassembled WGS sequence"/>
</dbReference>
<reference evidence="2 3" key="1">
    <citation type="submission" date="2019-12" db="EMBL/GenBank/DDBJ databases">
        <title>Isolation and characterization of three novel carbon monoxide-oxidizing members of Halobacteria from salione crusts and soils.</title>
        <authorList>
            <person name="Myers M.R."/>
            <person name="King G.M."/>
        </authorList>
    </citation>
    <scope>NUCLEOTIDE SEQUENCE [LARGE SCALE GENOMIC DNA]</scope>
    <source>
        <strain evidence="2 3">WSH3</strain>
    </source>
</reference>
<comment type="caution">
    <text evidence="2">The sequence shown here is derived from an EMBL/GenBank/DDBJ whole genome shotgun (WGS) entry which is preliminary data.</text>
</comment>
<protein>
    <submittedName>
        <fullName evidence="2">Uncharacterized protein</fullName>
    </submittedName>
</protein>
<feature type="compositionally biased region" description="Basic and acidic residues" evidence="1">
    <location>
        <begin position="1"/>
        <end position="11"/>
    </location>
</feature>
<feature type="compositionally biased region" description="Acidic residues" evidence="1">
    <location>
        <begin position="44"/>
        <end position="60"/>
    </location>
</feature>
<name>A0A6B0T860_9EURY</name>
<evidence type="ECO:0000256" key="1">
    <source>
        <dbReference type="SAM" id="MobiDB-lite"/>
    </source>
</evidence>
<proteinExistence type="predicted"/>
<dbReference type="AlphaFoldDB" id="A0A6B0T860"/>
<accession>A0A6B0T860</accession>
<keyword evidence="3" id="KW-1185">Reference proteome</keyword>
<gene>
    <name evidence="2" type="ORF">GRX03_12375</name>
</gene>